<dbReference type="EMBL" id="JAHRHY010000001">
    <property type="protein sequence ID" value="KAG9072887.1"/>
    <property type="molecule type" value="Genomic_DNA"/>
</dbReference>
<comment type="caution">
    <text evidence="1">The sequence shown here is derived from an EMBL/GenBank/DDBJ whole genome shotgun (WGS) entry which is preliminary data.</text>
</comment>
<evidence type="ECO:0000313" key="1">
    <source>
        <dbReference type="EMBL" id="KAG9072887.1"/>
    </source>
</evidence>
<protein>
    <recommendedName>
        <fullName evidence="3">F-box domain-containing protein</fullName>
    </recommendedName>
</protein>
<dbReference type="Proteomes" id="UP000707451">
    <property type="component" value="Unassembled WGS sequence"/>
</dbReference>
<keyword evidence="2" id="KW-1185">Reference proteome</keyword>
<proteinExistence type="predicted"/>
<gene>
    <name evidence="1" type="ORF">KI688_000668</name>
</gene>
<reference evidence="1" key="1">
    <citation type="submission" date="2021-06" db="EMBL/GenBank/DDBJ databases">
        <title>Genome Sequence of Mortierella hyaline Strain SCG-10, a Cold-Adapted, Nitrate-Reducing Fungus Isolated from Soil in Minnesota, USA.</title>
        <authorList>
            <person name="Aldossari N."/>
        </authorList>
    </citation>
    <scope>NUCLEOTIDE SEQUENCE</scope>
    <source>
        <strain evidence="1">SCG-10</strain>
    </source>
</reference>
<evidence type="ECO:0008006" key="3">
    <source>
        <dbReference type="Google" id="ProtNLM"/>
    </source>
</evidence>
<dbReference type="OrthoDB" id="2448252at2759"/>
<organism evidence="1 2">
    <name type="scientific">Linnemannia hyalina</name>
    <dbReference type="NCBI Taxonomy" id="64524"/>
    <lineage>
        <taxon>Eukaryota</taxon>
        <taxon>Fungi</taxon>
        <taxon>Fungi incertae sedis</taxon>
        <taxon>Mucoromycota</taxon>
        <taxon>Mortierellomycotina</taxon>
        <taxon>Mortierellomycetes</taxon>
        <taxon>Mortierellales</taxon>
        <taxon>Mortierellaceae</taxon>
        <taxon>Linnemannia</taxon>
    </lineage>
</organism>
<dbReference type="SUPFAM" id="SSF52047">
    <property type="entry name" value="RNI-like"/>
    <property type="match status" value="1"/>
</dbReference>
<dbReference type="AlphaFoldDB" id="A0A9P7Y531"/>
<sequence>MHSDVLDILKVSDLPHLRYLRLFLSFNVSPSAIEELFPLLSRLDEFSIRSNWYRELDSQGQHFLTYTSWKLKRLAIDHAQIQYFLKHFPSLEELTFKRLMVKWICLGESFGEGMLLQLLDMPRLKTITVSGIRGTDAVEYRTEDAMGLEALWRKAIVAKIEDERGLR</sequence>
<dbReference type="Gene3D" id="3.80.10.10">
    <property type="entry name" value="Ribonuclease Inhibitor"/>
    <property type="match status" value="1"/>
</dbReference>
<accession>A0A9P7Y531</accession>
<dbReference type="InterPro" id="IPR032675">
    <property type="entry name" value="LRR_dom_sf"/>
</dbReference>
<evidence type="ECO:0000313" key="2">
    <source>
        <dbReference type="Proteomes" id="UP000707451"/>
    </source>
</evidence>
<name>A0A9P7Y531_9FUNG</name>